<dbReference type="Proteomes" id="UP000813824">
    <property type="component" value="Unassembled WGS sequence"/>
</dbReference>
<organism evidence="11 12">
    <name type="scientific">Cristinia sonorae</name>
    <dbReference type="NCBI Taxonomy" id="1940300"/>
    <lineage>
        <taxon>Eukaryota</taxon>
        <taxon>Fungi</taxon>
        <taxon>Dikarya</taxon>
        <taxon>Basidiomycota</taxon>
        <taxon>Agaricomycotina</taxon>
        <taxon>Agaricomycetes</taxon>
        <taxon>Agaricomycetidae</taxon>
        <taxon>Agaricales</taxon>
        <taxon>Pleurotineae</taxon>
        <taxon>Stephanosporaceae</taxon>
        <taxon>Cristinia</taxon>
    </lineage>
</organism>
<evidence type="ECO:0000256" key="7">
    <source>
        <dbReference type="ARBA" id="ARBA00023128"/>
    </source>
</evidence>
<evidence type="ECO:0000313" key="11">
    <source>
        <dbReference type="EMBL" id="KAH8106855.1"/>
    </source>
</evidence>
<sequence>MELWPGDERFRADIQNKEKKKAKGKGKYREELQPFPVYETGALTAATLCRHGKGFEWSFLSSAMLLAERKIVARCDEMIFPPTVPVPLKPSSATRFFRIEQAAHFLRSHYSDLEVSAELIRDYIEEDERIEESLRLYDPCAGNALAVISCNGARGTAPVAFLAYPSGGTSSVLNISLIPYSKQDGLSSKLSGNIPPQELKSPIRQILSANVGDAFLRRGDVTAFAVRTMQCVHVMRVSHPSQGGVVEVLSEIQQADVGNRTIVDMVFVFTPCDEVVLLVVTEYGGVYKSTTRRGYQTVYVMDPRKRFIHSPWSSECLVPNETKITSSIFRLQRRTEPDSLLLLSEKHLSTIHVKTHAVDLLMSLPLGPEVFTSIGPCDDGPTPVLTTTRILWIDPRIPQRPVLAVKHGRQSDQNLQLQSLNFDDIPFAFLSSRRNGLLTVYDVTYNEGGLLHLANAPYSLPGIHGLERRTRGEVIFRHPAEEIDTIATLLRLSDRGSLHRMDVKLLLDDVGDVCLIEPTVAEFSAEVRQVAEQGSRRTCSGPLGRRNREEFDFSEAYKEIFMNFSTADDPDAVYNLLDVMPDFWGNREVPVEHALTTIISFDIAFASGEEPLDSSRADFFKDTALSSVRGFRALVQGRIPRDQLMRRSPWHCDITANLSHFIPDMSSDPAVLANTLARYDLTTEEDRPAPSYRREAEAREQLALDLTLSASIFCSGFSETNRRTEEDEDMFDAMSRATEALSLGDTEPPPVAFGFLRPVKDDLEDVPNSTNGNSDQNICPLGVRLLLDDWKVGTDPGDYVYEDPYGVVQRPSAVKAFVRPRPPPMVLPSEMMPPPIQSMRPPVIAAKECPIPRQFPASQPQEIRREILGGSQPAAMGMDLSHSQTPFASTQVLSGPHGGRPPPIKKKPMKKRIINMLHREFSAIYNFRVLTLLAQTITTSPLPPLRSSSSRQPSIYLFDSAALHESLRRNKAVVCAISASYISTFAGYPLDSIKSRLQTTKTPISIPRLAALVYREEGVRGFYRGLWIPLMTISFVRAASFTIYTRTKEYFRDHNILARKRIFDVAASGGIGGALSGSLISFGSAPFELVKVRRQLEYSIAASKGIRLIKPPGTAEAIRDIFRSNGLLGLYTGFRLHFVRDTLGTALYFFEYDGLRHIMGRLPSGEQGESPYWLPLHSSLVPFFCGSVAGVTSWALIYPLDVVKTKVQQRALAGERYRPILETLHRLIRGPDPNAPKPFLLGMARIYRGLGVSALRSVTTHGLLWTFFDLTSAYIDGLPPANANTPTSQVSIPVLLRSDHVYNETTLWHLAGRTRRT</sequence>
<dbReference type="InterPro" id="IPR050567">
    <property type="entry name" value="Mitochondrial_Carrier"/>
</dbReference>
<evidence type="ECO:0000256" key="9">
    <source>
        <dbReference type="PROSITE-ProRule" id="PRU00282"/>
    </source>
</evidence>
<feature type="repeat" description="Solcar" evidence="9">
    <location>
        <begin position="1177"/>
        <end position="1274"/>
    </location>
</feature>
<keyword evidence="7" id="KW-0496">Mitochondrion</keyword>
<evidence type="ECO:0000259" key="10">
    <source>
        <dbReference type="Pfam" id="PF10214"/>
    </source>
</evidence>
<feature type="domain" description="RRN6 beta-propeller" evidence="10">
    <location>
        <begin position="154"/>
        <end position="448"/>
    </location>
</feature>
<evidence type="ECO:0000256" key="5">
    <source>
        <dbReference type="ARBA" id="ARBA00022737"/>
    </source>
</evidence>
<dbReference type="PROSITE" id="PS50920">
    <property type="entry name" value="SOLCAR"/>
    <property type="match status" value="3"/>
</dbReference>
<evidence type="ECO:0000256" key="6">
    <source>
        <dbReference type="ARBA" id="ARBA00022989"/>
    </source>
</evidence>
<dbReference type="InterPro" id="IPR048535">
    <property type="entry name" value="RRN6_beta-prop"/>
</dbReference>
<evidence type="ECO:0000256" key="3">
    <source>
        <dbReference type="ARBA" id="ARBA00022448"/>
    </source>
</evidence>
<dbReference type="SUPFAM" id="SSF103506">
    <property type="entry name" value="Mitochondrial carrier"/>
    <property type="match status" value="1"/>
</dbReference>
<keyword evidence="6" id="KW-1133">Transmembrane helix</keyword>
<dbReference type="Gene3D" id="1.50.40.10">
    <property type="entry name" value="Mitochondrial carrier domain"/>
    <property type="match status" value="1"/>
</dbReference>
<dbReference type="OrthoDB" id="2382881at2759"/>
<feature type="repeat" description="Solcar" evidence="9">
    <location>
        <begin position="967"/>
        <end position="1050"/>
    </location>
</feature>
<evidence type="ECO:0000256" key="4">
    <source>
        <dbReference type="ARBA" id="ARBA00022692"/>
    </source>
</evidence>
<comment type="subcellular location">
    <subcellularLocation>
        <location evidence="1">Mitochondrion membrane</location>
        <topology evidence="1">Multi-pass membrane protein</topology>
    </subcellularLocation>
</comment>
<dbReference type="InterPro" id="IPR018108">
    <property type="entry name" value="MCP_transmembrane"/>
</dbReference>
<dbReference type="Pfam" id="PF10214">
    <property type="entry name" value="Rrn6_beta-prop"/>
    <property type="match status" value="1"/>
</dbReference>
<dbReference type="GO" id="GO:0031966">
    <property type="term" value="C:mitochondrial membrane"/>
    <property type="evidence" value="ECO:0007669"/>
    <property type="project" value="UniProtKB-SubCell"/>
</dbReference>
<feature type="repeat" description="Solcar" evidence="9">
    <location>
        <begin position="1064"/>
        <end position="1158"/>
    </location>
</feature>
<gene>
    <name evidence="11" type="ORF">BXZ70DRAFT_1074595</name>
</gene>
<dbReference type="PANTHER" id="PTHR45624:SF9">
    <property type="entry name" value="CARRIER PROTEIN, PUTATIVE (AFU_ORTHOLOGUE AFUA_4G06390)-RELATED"/>
    <property type="match status" value="1"/>
</dbReference>
<keyword evidence="12" id="KW-1185">Reference proteome</keyword>
<name>A0A8K0UXB3_9AGAR</name>
<dbReference type="InterPro" id="IPR023395">
    <property type="entry name" value="MCP_dom_sf"/>
</dbReference>
<reference evidence="11" key="1">
    <citation type="journal article" date="2021" name="New Phytol.">
        <title>Evolutionary innovations through gain and loss of genes in the ectomycorrhizal Boletales.</title>
        <authorList>
            <person name="Wu G."/>
            <person name="Miyauchi S."/>
            <person name="Morin E."/>
            <person name="Kuo A."/>
            <person name="Drula E."/>
            <person name="Varga T."/>
            <person name="Kohler A."/>
            <person name="Feng B."/>
            <person name="Cao Y."/>
            <person name="Lipzen A."/>
            <person name="Daum C."/>
            <person name="Hundley H."/>
            <person name="Pangilinan J."/>
            <person name="Johnson J."/>
            <person name="Barry K."/>
            <person name="LaButti K."/>
            <person name="Ng V."/>
            <person name="Ahrendt S."/>
            <person name="Min B."/>
            <person name="Choi I.G."/>
            <person name="Park H."/>
            <person name="Plett J.M."/>
            <person name="Magnuson J."/>
            <person name="Spatafora J.W."/>
            <person name="Nagy L.G."/>
            <person name="Henrissat B."/>
            <person name="Grigoriev I.V."/>
            <person name="Yang Z.L."/>
            <person name="Xu J."/>
            <person name="Martin F.M."/>
        </authorList>
    </citation>
    <scope>NUCLEOTIDE SEQUENCE</scope>
    <source>
        <strain evidence="11">KKN 215</strain>
    </source>
</reference>
<dbReference type="Pfam" id="PF00153">
    <property type="entry name" value="Mito_carr"/>
    <property type="match status" value="3"/>
</dbReference>
<keyword evidence="4 9" id="KW-0812">Transmembrane</keyword>
<keyword evidence="5" id="KW-0677">Repeat</keyword>
<accession>A0A8K0UXB3</accession>
<dbReference type="PANTHER" id="PTHR45624">
    <property type="entry name" value="MITOCHONDRIAL BASIC AMINO ACIDS TRANSPORTER-RELATED"/>
    <property type="match status" value="1"/>
</dbReference>
<dbReference type="EMBL" id="JAEVFJ010000002">
    <property type="protein sequence ID" value="KAH8106855.1"/>
    <property type="molecule type" value="Genomic_DNA"/>
</dbReference>
<dbReference type="GO" id="GO:0022857">
    <property type="term" value="F:transmembrane transporter activity"/>
    <property type="evidence" value="ECO:0007669"/>
    <property type="project" value="TreeGrafter"/>
</dbReference>
<protein>
    <recommendedName>
        <fullName evidence="10">RRN6 beta-propeller domain-containing protein</fullName>
    </recommendedName>
</protein>
<evidence type="ECO:0000256" key="8">
    <source>
        <dbReference type="ARBA" id="ARBA00023136"/>
    </source>
</evidence>
<comment type="similarity">
    <text evidence="2">Belongs to the mitochondrial carrier (TC 2.A.29) family.</text>
</comment>
<evidence type="ECO:0000313" key="12">
    <source>
        <dbReference type="Proteomes" id="UP000813824"/>
    </source>
</evidence>
<keyword evidence="8 9" id="KW-0472">Membrane</keyword>
<proteinExistence type="inferred from homology"/>
<evidence type="ECO:0000256" key="2">
    <source>
        <dbReference type="ARBA" id="ARBA00006375"/>
    </source>
</evidence>
<evidence type="ECO:0000256" key="1">
    <source>
        <dbReference type="ARBA" id="ARBA00004225"/>
    </source>
</evidence>
<comment type="caution">
    <text evidence="11">The sequence shown here is derived from an EMBL/GenBank/DDBJ whole genome shotgun (WGS) entry which is preliminary data.</text>
</comment>
<keyword evidence="3" id="KW-0813">Transport</keyword>